<dbReference type="PANTHER" id="PTHR23020">
    <property type="entry name" value="UNCHARACTERIZED NUCLEAR HORMONE RECEPTOR-RELATED"/>
    <property type="match status" value="1"/>
</dbReference>
<gene>
    <name evidence="2" type="ORF">AB6A40_003070</name>
</gene>
<dbReference type="EMBL" id="JBGFUD010001492">
    <property type="protein sequence ID" value="MFH4976361.1"/>
    <property type="molecule type" value="Genomic_DNA"/>
</dbReference>
<dbReference type="SMART" id="SM00587">
    <property type="entry name" value="CHK"/>
    <property type="match status" value="1"/>
</dbReference>
<sequence>MTNFENPKSKDLILEGTQITMNWIIQHLREECIEWQQQYEKCTVKNIRTEDVSEGKGFVSKIFRIHFEFSDDGVKPYDVVAKIPISSKLEQVLGEKKEQLDSLKDQLVIAVHNAECEFYTRHHVENLRIPNVFFCQKFDINEGKQGAIIMEYQANAVSLPLHQSFSLSQLKALAQQIALLQAYSLSISQESIPNPPHFENTTENFSDMVSEGCKNVSDENPELKEACQKLIPLITSKYSVKRLLCDLSQYLGISRVLAHSDLWNNNVMWKLNEDGSCSDELVCILDWQIVHFGAPGEDFGRILIMGTDPEIRHEAEEILFDIYYETLTKTAAEQNIAVPFKVEDVIKSYQCFTVLQALGLMFVLSKLTLLDRSTNSDEEMKKKRILAHRVLIALEDAYKNAVRNNMFEWPHKEAQ</sequence>
<evidence type="ECO:0000259" key="1">
    <source>
        <dbReference type="SMART" id="SM00587"/>
    </source>
</evidence>
<evidence type="ECO:0000313" key="2">
    <source>
        <dbReference type="EMBL" id="MFH4976361.1"/>
    </source>
</evidence>
<protein>
    <recommendedName>
        <fullName evidence="1">CHK kinase-like domain-containing protein</fullName>
    </recommendedName>
</protein>
<dbReference type="AlphaFoldDB" id="A0ABD6EG41"/>
<reference evidence="2 3" key="1">
    <citation type="submission" date="2024-08" db="EMBL/GenBank/DDBJ databases">
        <title>Gnathostoma spinigerum genome.</title>
        <authorList>
            <person name="Gonzalez-Bertolin B."/>
            <person name="Monzon S."/>
            <person name="Zaballos A."/>
            <person name="Jimenez P."/>
            <person name="Dekumyoy P."/>
            <person name="Varona S."/>
            <person name="Cuesta I."/>
            <person name="Sumanam S."/>
            <person name="Adisakwattana P."/>
            <person name="Gasser R.B."/>
            <person name="Hernandez-Gonzalez A."/>
            <person name="Young N.D."/>
            <person name="Perteguer M.J."/>
        </authorList>
    </citation>
    <scope>NUCLEOTIDE SEQUENCE [LARGE SCALE GENOMIC DNA]</scope>
    <source>
        <strain evidence="2">AL3</strain>
        <tissue evidence="2">Liver</tissue>
    </source>
</reference>
<dbReference type="Proteomes" id="UP001608902">
    <property type="component" value="Unassembled WGS sequence"/>
</dbReference>
<organism evidence="2 3">
    <name type="scientific">Gnathostoma spinigerum</name>
    <dbReference type="NCBI Taxonomy" id="75299"/>
    <lineage>
        <taxon>Eukaryota</taxon>
        <taxon>Metazoa</taxon>
        <taxon>Ecdysozoa</taxon>
        <taxon>Nematoda</taxon>
        <taxon>Chromadorea</taxon>
        <taxon>Rhabditida</taxon>
        <taxon>Spirurina</taxon>
        <taxon>Gnathostomatomorpha</taxon>
        <taxon>Gnathostomatoidea</taxon>
        <taxon>Gnathostomatidae</taxon>
        <taxon>Gnathostoma</taxon>
    </lineage>
</organism>
<dbReference type="InterPro" id="IPR015897">
    <property type="entry name" value="CHK_kinase-like"/>
</dbReference>
<dbReference type="InterPro" id="IPR011009">
    <property type="entry name" value="Kinase-like_dom_sf"/>
</dbReference>
<evidence type="ECO:0000313" key="3">
    <source>
        <dbReference type="Proteomes" id="UP001608902"/>
    </source>
</evidence>
<proteinExistence type="predicted"/>
<dbReference type="SUPFAM" id="SSF56112">
    <property type="entry name" value="Protein kinase-like (PK-like)"/>
    <property type="match status" value="1"/>
</dbReference>
<dbReference type="InterPro" id="IPR012877">
    <property type="entry name" value="Dhs-27"/>
</dbReference>
<keyword evidence="3" id="KW-1185">Reference proteome</keyword>
<dbReference type="InterPro" id="IPR052961">
    <property type="entry name" value="Oxido-Kinase-like_Enzymes"/>
</dbReference>
<dbReference type="PANTHER" id="PTHR23020:SF41">
    <property type="entry name" value="AMINOGLYCOSIDE PHOSPHOTRANSFERASE DOMAIN-CONTAINING PROTEIN"/>
    <property type="match status" value="1"/>
</dbReference>
<name>A0ABD6EG41_9BILA</name>
<feature type="domain" description="CHK kinase-like" evidence="1">
    <location>
        <begin position="147"/>
        <end position="333"/>
    </location>
</feature>
<dbReference type="Gene3D" id="3.90.1200.10">
    <property type="match status" value="1"/>
</dbReference>
<accession>A0ABD6EG41</accession>
<comment type="caution">
    <text evidence="2">The sequence shown here is derived from an EMBL/GenBank/DDBJ whole genome shotgun (WGS) entry which is preliminary data.</text>
</comment>
<dbReference type="Pfam" id="PF07914">
    <property type="entry name" value="DUF1679"/>
    <property type="match status" value="1"/>
</dbReference>